<dbReference type="EMBL" id="MGKL01000005">
    <property type="protein sequence ID" value="OGN26427.1"/>
    <property type="molecule type" value="Genomic_DNA"/>
</dbReference>
<proteinExistence type="inferred from homology"/>
<dbReference type="GO" id="GO:0006450">
    <property type="term" value="P:regulation of translational fidelity"/>
    <property type="evidence" value="ECO:0007669"/>
    <property type="project" value="TreeGrafter"/>
</dbReference>
<evidence type="ECO:0000313" key="13">
    <source>
        <dbReference type="EMBL" id="OGN26427.1"/>
    </source>
</evidence>
<evidence type="ECO:0000256" key="10">
    <source>
        <dbReference type="ARBA" id="ARBA00029774"/>
    </source>
</evidence>
<dbReference type="InterPro" id="IPR050156">
    <property type="entry name" value="TC-AMP_synthase_SUA5"/>
</dbReference>
<protein>
    <recommendedName>
        <fullName evidence="10">L-threonylcarbamoyladenylate synthase</fullName>
        <ecNumber evidence="3">2.7.7.87</ecNumber>
    </recommendedName>
    <alternativeName>
        <fullName evidence="10">L-threonylcarbamoyladenylate synthase</fullName>
    </alternativeName>
</protein>
<evidence type="ECO:0000256" key="11">
    <source>
        <dbReference type="ARBA" id="ARBA00048366"/>
    </source>
</evidence>
<dbReference type="InterPro" id="IPR017945">
    <property type="entry name" value="DHBP_synth_RibB-like_a/b_dom"/>
</dbReference>
<name>A0A1F8GLY9_9BACT</name>
<evidence type="ECO:0000256" key="6">
    <source>
        <dbReference type="ARBA" id="ARBA00022694"/>
    </source>
</evidence>
<evidence type="ECO:0000256" key="2">
    <source>
        <dbReference type="ARBA" id="ARBA00007663"/>
    </source>
</evidence>
<comment type="similarity">
    <text evidence="2">Belongs to the SUA5 family.</text>
</comment>
<evidence type="ECO:0000256" key="4">
    <source>
        <dbReference type="ARBA" id="ARBA00022490"/>
    </source>
</evidence>
<dbReference type="PANTHER" id="PTHR17490">
    <property type="entry name" value="SUA5"/>
    <property type="match status" value="1"/>
</dbReference>
<evidence type="ECO:0000256" key="3">
    <source>
        <dbReference type="ARBA" id="ARBA00012584"/>
    </source>
</evidence>
<dbReference type="Pfam" id="PF01300">
    <property type="entry name" value="Sua5_yciO_yrdC"/>
    <property type="match status" value="1"/>
</dbReference>
<dbReference type="InterPro" id="IPR006070">
    <property type="entry name" value="Sua5-like_dom"/>
</dbReference>
<comment type="caution">
    <text evidence="13">The sequence shown here is derived from an EMBL/GenBank/DDBJ whole genome shotgun (WGS) entry which is preliminary data.</text>
</comment>
<dbReference type="STRING" id="1802697.A2925_03585"/>
<dbReference type="GO" id="GO:0000049">
    <property type="term" value="F:tRNA binding"/>
    <property type="evidence" value="ECO:0007669"/>
    <property type="project" value="TreeGrafter"/>
</dbReference>
<accession>A0A1F8GLY9</accession>
<gene>
    <name evidence="13" type="ORF">A2925_03585</name>
</gene>
<organism evidence="13 14">
    <name type="scientific">Candidatus Yanofskybacteria bacterium RIFCSPLOWO2_01_FULL_44_22</name>
    <dbReference type="NCBI Taxonomy" id="1802697"/>
    <lineage>
        <taxon>Bacteria</taxon>
        <taxon>Candidatus Yanofskyibacteriota</taxon>
    </lineage>
</organism>
<evidence type="ECO:0000259" key="12">
    <source>
        <dbReference type="PROSITE" id="PS51163"/>
    </source>
</evidence>
<feature type="domain" description="YrdC-like" evidence="12">
    <location>
        <begin position="13"/>
        <end position="201"/>
    </location>
</feature>
<dbReference type="EC" id="2.7.7.87" evidence="3"/>
<keyword evidence="4" id="KW-0963">Cytoplasm</keyword>
<dbReference type="GO" id="GO:0005737">
    <property type="term" value="C:cytoplasm"/>
    <property type="evidence" value="ECO:0007669"/>
    <property type="project" value="UniProtKB-SubCell"/>
</dbReference>
<evidence type="ECO:0000256" key="8">
    <source>
        <dbReference type="ARBA" id="ARBA00022741"/>
    </source>
</evidence>
<keyword evidence="9" id="KW-0067">ATP-binding</keyword>
<dbReference type="NCBIfam" id="TIGR00057">
    <property type="entry name" value="L-threonylcarbamoyladenylate synthase"/>
    <property type="match status" value="1"/>
</dbReference>
<reference evidence="13 14" key="1">
    <citation type="journal article" date="2016" name="Nat. Commun.">
        <title>Thousands of microbial genomes shed light on interconnected biogeochemical processes in an aquifer system.</title>
        <authorList>
            <person name="Anantharaman K."/>
            <person name="Brown C.T."/>
            <person name="Hug L.A."/>
            <person name="Sharon I."/>
            <person name="Castelle C.J."/>
            <person name="Probst A.J."/>
            <person name="Thomas B.C."/>
            <person name="Singh A."/>
            <person name="Wilkins M.J."/>
            <person name="Karaoz U."/>
            <person name="Brodie E.L."/>
            <person name="Williams K.H."/>
            <person name="Hubbard S.S."/>
            <person name="Banfield J.F."/>
        </authorList>
    </citation>
    <scope>NUCLEOTIDE SEQUENCE [LARGE SCALE GENOMIC DNA]</scope>
</reference>
<dbReference type="GO" id="GO:0005524">
    <property type="term" value="F:ATP binding"/>
    <property type="evidence" value="ECO:0007669"/>
    <property type="project" value="UniProtKB-KW"/>
</dbReference>
<keyword evidence="8" id="KW-0547">Nucleotide-binding</keyword>
<evidence type="ECO:0000256" key="5">
    <source>
        <dbReference type="ARBA" id="ARBA00022679"/>
    </source>
</evidence>
<dbReference type="AlphaFoldDB" id="A0A1F8GLY9"/>
<keyword evidence="6" id="KW-0819">tRNA processing</keyword>
<evidence type="ECO:0000256" key="1">
    <source>
        <dbReference type="ARBA" id="ARBA00004496"/>
    </source>
</evidence>
<dbReference type="GO" id="GO:0003725">
    <property type="term" value="F:double-stranded RNA binding"/>
    <property type="evidence" value="ECO:0007669"/>
    <property type="project" value="InterPro"/>
</dbReference>
<dbReference type="PROSITE" id="PS51163">
    <property type="entry name" value="YRDC"/>
    <property type="match status" value="1"/>
</dbReference>
<dbReference type="GO" id="GO:0061710">
    <property type="term" value="F:L-threonylcarbamoyladenylate synthase"/>
    <property type="evidence" value="ECO:0007669"/>
    <property type="project" value="UniProtKB-EC"/>
</dbReference>
<comment type="catalytic activity">
    <reaction evidence="11">
        <text>L-threonine + hydrogencarbonate + ATP = L-threonylcarbamoyladenylate + diphosphate + H2O</text>
        <dbReference type="Rhea" id="RHEA:36407"/>
        <dbReference type="ChEBI" id="CHEBI:15377"/>
        <dbReference type="ChEBI" id="CHEBI:17544"/>
        <dbReference type="ChEBI" id="CHEBI:30616"/>
        <dbReference type="ChEBI" id="CHEBI:33019"/>
        <dbReference type="ChEBI" id="CHEBI:57926"/>
        <dbReference type="ChEBI" id="CHEBI:73682"/>
        <dbReference type="EC" id="2.7.7.87"/>
    </reaction>
</comment>
<dbReference type="SUPFAM" id="SSF55821">
    <property type="entry name" value="YrdC/RibB"/>
    <property type="match status" value="1"/>
</dbReference>
<evidence type="ECO:0000313" key="14">
    <source>
        <dbReference type="Proteomes" id="UP000178256"/>
    </source>
</evidence>
<keyword evidence="7" id="KW-0548">Nucleotidyltransferase</keyword>
<keyword evidence="5" id="KW-0808">Transferase</keyword>
<sequence length="212" mass="23159">MKVLQVDLNKDYSHAIQEAVEVLNSGGVIIYPTDTLYGLGANVMNESAVKKIFQIKKRSLAKPMPLIIKNIVWAKGLAHINKRQEDMLEKIWPGKVTVVMAKKGIVPDIVTSGQKTVGMRVPDHLFVDQLLGKFGYPLTSTSANISGDEGTGDIYKIIETFSGEACRPDLIIDVGILPKSEPSTVLDLTGGKPKIIRVGPSRPDQLIRSLNI</sequence>
<dbReference type="PANTHER" id="PTHR17490:SF16">
    <property type="entry name" value="THREONYLCARBAMOYL-AMP SYNTHASE"/>
    <property type="match status" value="1"/>
</dbReference>
<dbReference type="Proteomes" id="UP000178256">
    <property type="component" value="Unassembled WGS sequence"/>
</dbReference>
<dbReference type="Gene3D" id="3.90.870.10">
    <property type="entry name" value="DHBP synthase"/>
    <property type="match status" value="1"/>
</dbReference>
<comment type="subcellular location">
    <subcellularLocation>
        <location evidence="1">Cytoplasm</location>
    </subcellularLocation>
</comment>
<evidence type="ECO:0000256" key="7">
    <source>
        <dbReference type="ARBA" id="ARBA00022695"/>
    </source>
</evidence>
<evidence type="ECO:0000256" key="9">
    <source>
        <dbReference type="ARBA" id="ARBA00022840"/>
    </source>
</evidence>
<dbReference type="GO" id="GO:0008033">
    <property type="term" value="P:tRNA processing"/>
    <property type="evidence" value="ECO:0007669"/>
    <property type="project" value="UniProtKB-KW"/>
</dbReference>